<dbReference type="AlphaFoldDB" id="A0A0V0HG43"/>
<evidence type="ECO:0000313" key="1">
    <source>
        <dbReference type="EMBL" id="JAP18438.1"/>
    </source>
</evidence>
<proteinExistence type="predicted"/>
<sequence length="145" mass="16554">MEGLNNMIKTAKTNRWITGFEVSTNNERSLEVTHLQYADDTLIFCDADEEQLRYLRVILVLFEGMSGLHINWGKSHLYPINMVSNMELLASVLGGEVGALPAIYLGCHWEQNHTPKKFGIMSWRNVRRSWSDGKHNIYQRGAGSL</sequence>
<organism evidence="1">
    <name type="scientific">Solanum chacoense</name>
    <name type="common">Chaco potato</name>
    <dbReference type="NCBI Taxonomy" id="4108"/>
    <lineage>
        <taxon>Eukaryota</taxon>
        <taxon>Viridiplantae</taxon>
        <taxon>Streptophyta</taxon>
        <taxon>Embryophyta</taxon>
        <taxon>Tracheophyta</taxon>
        <taxon>Spermatophyta</taxon>
        <taxon>Magnoliopsida</taxon>
        <taxon>eudicotyledons</taxon>
        <taxon>Gunneridae</taxon>
        <taxon>Pentapetalae</taxon>
        <taxon>asterids</taxon>
        <taxon>lamiids</taxon>
        <taxon>Solanales</taxon>
        <taxon>Solanaceae</taxon>
        <taxon>Solanoideae</taxon>
        <taxon>Solaneae</taxon>
        <taxon>Solanum</taxon>
    </lineage>
</organism>
<name>A0A0V0HG43_SOLCH</name>
<dbReference type="EMBL" id="GEDG01021280">
    <property type="protein sequence ID" value="JAP18438.1"/>
    <property type="molecule type" value="Transcribed_RNA"/>
</dbReference>
<protein>
    <submittedName>
        <fullName evidence="1">Putative ovule protein</fullName>
    </submittedName>
</protein>
<reference evidence="1" key="1">
    <citation type="submission" date="2015-12" db="EMBL/GenBank/DDBJ databases">
        <title>Gene expression during late stages of embryo sac development: a critical building block for successful pollen-pistil interactions.</title>
        <authorList>
            <person name="Liu Y."/>
            <person name="Joly V."/>
            <person name="Sabar M."/>
            <person name="Matton D.P."/>
        </authorList>
    </citation>
    <scope>NUCLEOTIDE SEQUENCE</scope>
</reference>
<accession>A0A0V0HG43</accession>